<dbReference type="PANTHER" id="PTHR30055">
    <property type="entry name" value="HTH-TYPE TRANSCRIPTIONAL REGULATOR RUTR"/>
    <property type="match status" value="1"/>
</dbReference>
<evidence type="ECO:0000313" key="5">
    <source>
        <dbReference type="Proteomes" id="UP000431401"/>
    </source>
</evidence>
<keyword evidence="5" id="KW-1185">Reference proteome</keyword>
<dbReference type="GO" id="GO:0000976">
    <property type="term" value="F:transcription cis-regulatory region binding"/>
    <property type="evidence" value="ECO:0007669"/>
    <property type="project" value="TreeGrafter"/>
</dbReference>
<keyword evidence="1 2" id="KW-0238">DNA-binding</keyword>
<dbReference type="InterPro" id="IPR009057">
    <property type="entry name" value="Homeodomain-like_sf"/>
</dbReference>
<dbReference type="Gene3D" id="1.10.357.10">
    <property type="entry name" value="Tetracycline Repressor, domain 2"/>
    <property type="match status" value="1"/>
</dbReference>
<evidence type="ECO:0000259" key="3">
    <source>
        <dbReference type="PROSITE" id="PS50977"/>
    </source>
</evidence>
<feature type="domain" description="HTH tetR-type" evidence="3">
    <location>
        <begin position="27"/>
        <end position="87"/>
    </location>
</feature>
<dbReference type="GO" id="GO:0003700">
    <property type="term" value="F:DNA-binding transcription factor activity"/>
    <property type="evidence" value="ECO:0007669"/>
    <property type="project" value="TreeGrafter"/>
</dbReference>
<comment type="caution">
    <text evidence="4">The sequence shown here is derived from an EMBL/GenBank/DDBJ whole genome shotgun (WGS) entry which is preliminary data.</text>
</comment>
<proteinExistence type="predicted"/>
<dbReference type="AlphaFoldDB" id="A0A7K0E022"/>
<dbReference type="Pfam" id="PF00440">
    <property type="entry name" value="TetR_N"/>
    <property type="match status" value="1"/>
</dbReference>
<dbReference type="InterPro" id="IPR001647">
    <property type="entry name" value="HTH_TetR"/>
</dbReference>
<dbReference type="EMBL" id="WEGI01000017">
    <property type="protein sequence ID" value="MQY31148.1"/>
    <property type="molecule type" value="Genomic_DNA"/>
</dbReference>
<sequence length="224" mass="24773">MGTFRKEPVWKQRAVERSIRTAKLRAEQRVQECLEAARALIVEKGNTDFTVQEVVDRSGQSLRTFYLQFSGKHELLLALYEDALAQLADQIHAAAAVHTDPLQQLRAGCHELFELSRPDATPIRPLLTEFATQLLVTHPAEVQLAHTPLVALFTELIEKVGAAHRLRTEVNADRTATLMTQMVLFLAQSIGSNDDLPGRPITAEEVWTFCAFGFADDGPAAGTA</sequence>
<accession>A0A7K0E022</accession>
<evidence type="ECO:0000256" key="2">
    <source>
        <dbReference type="PROSITE-ProRule" id="PRU00335"/>
    </source>
</evidence>
<dbReference type="SUPFAM" id="SSF48498">
    <property type="entry name" value="Tetracyclin repressor-like, C-terminal domain"/>
    <property type="match status" value="1"/>
</dbReference>
<evidence type="ECO:0000256" key="1">
    <source>
        <dbReference type="ARBA" id="ARBA00023125"/>
    </source>
</evidence>
<evidence type="ECO:0000313" key="4">
    <source>
        <dbReference type="EMBL" id="MQY31148.1"/>
    </source>
</evidence>
<dbReference type="PANTHER" id="PTHR30055:SF226">
    <property type="entry name" value="HTH-TYPE TRANSCRIPTIONAL REGULATOR PKSA"/>
    <property type="match status" value="1"/>
</dbReference>
<organism evidence="4 5">
    <name type="scientific">Nocardia aurantia</name>
    <dbReference type="NCBI Taxonomy" id="2585199"/>
    <lineage>
        <taxon>Bacteria</taxon>
        <taxon>Bacillati</taxon>
        <taxon>Actinomycetota</taxon>
        <taxon>Actinomycetes</taxon>
        <taxon>Mycobacteriales</taxon>
        <taxon>Nocardiaceae</taxon>
        <taxon>Nocardia</taxon>
    </lineage>
</organism>
<reference evidence="4 5" key="1">
    <citation type="submission" date="2019-10" db="EMBL/GenBank/DDBJ databases">
        <title>Nocardia macrotermitis sp. nov. and Nocardia aurantia sp. nov., isolated from the gut of fungus growing-termite Macrotermes natalensis.</title>
        <authorList>
            <person name="Benndorf R."/>
            <person name="Schwitalla J."/>
            <person name="Martin K."/>
            <person name="De Beer W."/>
            <person name="Kaster A.-K."/>
            <person name="Vollmers J."/>
            <person name="Poulsen M."/>
            <person name="Beemelmanns C."/>
        </authorList>
    </citation>
    <scope>NUCLEOTIDE SEQUENCE [LARGE SCALE GENOMIC DNA]</scope>
    <source>
        <strain evidence="4 5">RB56</strain>
    </source>
</reference>
<protein>
    <recommendedName>
        <fullName evidence="3">HTH tetR-type domain-containing protein</fullName>
    </recommendedName>
</protein>
<dbReference type="Proteomes" id="UP000431401">
    <property type="component" value="Unassembled WGS sequence"/>
</dbReference>
<gene>
    <name evidence="4" type="ORF">NRB56_67560</name>
</gene>
<dbReference type="InterPro" id="IPR050109">
    <property type="entry name" value="HTH-type_TetR-like_transc_reg"/>
</dbReference>
<dbReference type="SUPFAM" id="SSF46689">
    <property type="entry name" value="Homeodomain-like"/>
    <property type="match status" value="1"/>
</dbReference>
<dbReference type="PROSITE" id="PS50977">
    <property type="entry name" value="HTH_TETR_2"/>
    <property type="match status" value="1"/>
</dbReference>
<feature type="DNA-binding region" description="H-T-H motif" evidence="2">
    <location>
        <begin position="50"/>
        <end position="69"/>
    </location>
</feature>
<name>A0A7K0E022_9NOCA</name>
<dbReference type="InterPro" id="IPR036271">
    <property type="entry name" value="Tet_transcr_reg_TetR-rel_C_sf"/>
</dbReference>